<dbReference type="GO" id="GO:0008233">
    <property type="term" value="F:peptidase activity"/>
    <property type="evidence" value="ECO:0007669"/>
    <property type="project" value="UniProtKB-KW"/>
</dbReference>
<comment type="caution">
    <text evidence="1">The sequence shown here is derived from an EMBL/GenBank/DDBJ whole genome shotgun (WGS) entry which is preliminary data.</text>
</comment>
<dbReference type="InterPro" id="IPR043504">
    <property type="entry name" value="Peptidase_S1_PA_chymotrypsin"/>
</dbReference>
<keyword evidence="1" id="KW-0378">Hydrolase</keyword>
<dbReference type="Pfam" id="PF13365">
    <property type="entry name" value="Trypsin_2"/>
    <property type="match status" value="1"/>
</dbReference>
<dbReference type="AlphaFoldDB" id="A0A7V2ZM87"/>
<keyword evidence="1" id="KW-0645">Protease</keyword>
<protein>
    <submittedName>
        <fullName evidence="1">Serine protease</fullName>
    </submittedName>
</protein>
<gene>
    <name evidence="1" type="ORF">ENS31_13645</name>
</gene>
<dbReference type="SUPFAM" id="SSF50494">
    <property type="entry name" value="Trypsin-like serine proteases"/>
    <property type="match status" value="1"/>
</dbReference>
<evidence type="ECO:0000313" key="1">
    <source>
        <dbReference type="EMBL" id="HFI92556.1"/>
    </source>
</evidence>
<name>A0A7V2ZM87_9BACT</name>
<proteinExistence type="predicted"/>
<dbReference type="EMBL" id="DSUJ01000011">
    <property type="protein sequence ID" value="HFI92556.1"/>
    <property type="molecule type" value="Genomic_DNA"/>
</dbReference>
<dbReference type="GO" id="GO:0006508">
    <property type="term" value="P:proteolysis"/>
    <property type="evidence" value="ECO:0007669"/>
    <property type="project" value="UniProtKB-KW"/>
</dbReference>
<reference evidence="1" key="1">
    <citation type="journal article" date="2020" name="mSystems">
        <title>Genome- and Community-Level Interaction Insights into Carbon Utilization and Element Cycling Functions of Hydrothermarchaeota in Hydrothermal Sediment.</title>
        <authorList>
            <person name="Zhou Z."/>
            <person name="Liu Y."/>
            <person name="Xu W."/>
            <person name="Pan J."/>
            <person name="Luo Z.H."/>
            <person name="Li M."/>
        </authorList>
    </citation>
    <scope>NUCLEOTIDE SEQUENCE [LARGE SCALE GENOMIC DNA]</scope>
    <source>
        <strain evidence="1">SpSt-479</strain>
    </source>
</reference>
<sequence length="284" mass="31987">MKFKLVILSFTYLLEFIWAQAPIPEELLTSSVYIKLPNGMSATGFYFSDSINCFLVTAKHVFFEANDGKISSETADLISYPRDPYTSPPNLLSCNLKFLLKRNLVVFHQQFDVAVALIGEKEMIDSINAIIHYNESITKPDSKPSRVTYFYPSLLLESKDLLVGTDVYITGYPSSLGMKEMPQLEPSQPLLRKGIVAGKNQKLNTIILDCPVYKGNSGSPVVAALQDGLKTDFKLIGIVSEFVPFVEYWYNDKYGYKNIEFSNSGYSIIAPVDVMLELIKQFNY</sequence>
<dbReference type="InterPro" id="IPR009003">
    <property type="entry name" value="Peptidase_S1_PA"/>
</dbReference>
<organism evidence="1">
    <name type="scientific">Ignavibacterium album</name>
    <dbReference type="NCBI Taxonomy" id="591197"/>
    <lineage>
        <taxon>Bacteria</taxon>
        <taxon>Pseudomonadati</taxon>
        <taxon>Ignavibacteriota</taxon>
        <taxon>Ignavibacteria</taxon>
        <taxon>Ignavibacteriales</taxon>
        <taxon>Ignavibacteriaceae</taxon>
        <taxon>Ignavibacterium</taxon>
    </lineage>
</organism>
<dbReference type="Gene3D" id="2.40.10.10">
    <property type="entry name" value="Trypsin-like serine proteases"/>
    <property type="match status" value="1"/>
</dbReference>
<dbReference type="RefSeq" id="WP_304143308.1">
    <property type="nucleotide sequence ID" value="NZ_JAOAIE010000024.1"/>
</dbReference>
<accession>A0A7V2ZM87</accession>